<dbReference type="AlphaFoldDB" id="A0A397ZAF1"/>
<organism evidence="2 3">
    <name type="scientific">Brassica campestris</name>
    <name type="common">Field mustard</name>
    <dbReference type="NCBI Taxonomy" id="3711"/>
    <lineage>
        <taxon>Eukaryota</taxon>
        <taxon>Viridiplantae</taxon>
        <taxon>Streptophyta</taxon>
        <taxon>Embryophyta</taxon>
        <taxon>Tracheophyta</taxon>
        <taxon>Spermatophyta</taxon>
        <taxon>Magnoliopsida</taxon>
        <taxon>eudicotyledons</taxon>
        <taxon>Gunneridae</taxon>
        <taxon>Pentapetalae</taxon>
        <taxon>rosids</taxon>
        <taxon>malvids</taxon>
        <taxon>Brassicales</taxon>
        <taxon>Brassicaceae</taxon>
        <taxon>Brassiceae</taxon>
        <taxon>Brassica</taxon>
    </lineage>
</organism>
<feature type="transmembrane region" description="Helical" evidence="1">
    <location>
        <begin position="31"/>
        <end position="53"/>
    </location>
</feature>
<evidence type="ECO:0000313" key="3">
    <source>
        <dbReference type="Proteomes" id="UP000264353"/>
    </source>
</evidence>
<accession>A0A397ZAF1</accession>
<evidence type="ECO:0000313" key="2">
    <source>
        <dbReference type="EMBL" id="RID59193.1"/>
    </source>
</evidence>
<keyword evidence="1" id="KW-1133">Transmembrane helix</keyword>
<dbReference type="EMBL" id="CM010633">
    <property type="protein sequence ID" value="RID59193.1"/>
    <property type="molecule type" value="Genomic_DNA"/>
</dbReference>
<sequence>MNVLSKNKFSYSVHGTPRYKQVLLSSNSCNMAILCQAFFGYCIVDLNFFLVYTQFSRMLLRPKKLICIAAVRM</sequence>
<name>A0A397ZAF1_BRACM</name>
<keyword evidence="1" id="KW-0472">Membrane</keyword>
<evidence type="ECO:0000256" key="1">
    <source>
        <dbReference type="SAM" id="Phobius"/>
    </source>
</evidence>
<keyword evidence="1" id="KW-0812">Transmembrane</keyword>
<gene>
    <name evidence="2" type="ORF">BRARA_F02438</name>
</gene>
<reference evidence="2 3" key="1">
    <citation type="submission" date="2018-06" db="EMBL/GenBank/DDBJ databases">
        <title>WGS assembly of Brassica rapa FPsc.</title>
        <authorList>
            <person name="Bowman J."/>
            <person name="Kohchi T."/>
            <person name="Yamato K."/>
            <person name="Jenkins J."/>
            <person name="Shu S."/>
            <person name="Ishizaki K."/>
            <person name="Yamaoka S."/>
            <person name="Nishihama R."/>
            <person name="Nakamura Y."/>
            <person name="Berger F."/>
            <person name="Adam C."/>
            <person name="Aki S."/>
            <person name="Althoff F."/>
            <person name="Araki T."/>
            <person name="Arteaga-Vazquez M."/>
            <person name="Balasubrmanian S."/>
            <person name="Bauer D."/>
            <person name="Boehm C."/>
            <person name="Briginshaw L."/>
            <person name="Caballero-Perez J."/>
            <person name="Catarino B."/>
            <person name="Chen F."/>
            <person name="Chiyoda S."/>
            <person name="Chovatia M."/>
            <person name="Davies K."/>
            <person name="Delmans M."/>
            <person name="Demura T."/>
            <person name="Dierschke T."/>
            <person name="Dolan L."/>
            <person name="Dorantes-Acosta A."/>
            <person name="Eklund D."/>
            <person name="Florent S."/>
            <person name="Flores-Sandoval E."/>
            <person name="Fujiyama A."/>
            <person name="Fukuzawa H."/>
            <person name="Galik B."/>
            <person name="Grimanelli D."/>
            <person name="Grimwood J."/>
            <person name="Grossniklaus U."/>
            <person name="Hamada T."/>
            <person name="Haseloff J."/>
            <person name="Hetherington A."/>
            <person name="Higo A."/>
            <person name="Hirakawa Y."/>
            <person name="Hundley H."/>
            <person name="Ikeda Y."/>
            <person name="Inoue K."/>
            <person name="Inoue S."/>
            <person name="Ishida S."/>
            <person name="Jia Q."/>
            <person name="Kakita M."/>
            <person name="Kanazawa T."/>
            <person name="Kawai Y."/>
            <person name="Kawashima T."/>
            <person name="Kennedy M."/>
            <person name="Kinose K."/>
            <person name="Kinoshita T."/>
            <person name="Kohara Y."/>
            <person name="Koide E."/>
            <person name="Komatsu K."/>
            <person name="Kopischke S."/>
            <person name="Kubo M."/>
            <person name="Kyozuka J."/>
            <person name="Lagercrantz U."/>
            <person name="Lin S."/>
            <person name="Lindquist E."/>
            <person name="Lipzen A."/>
            <person name="Lu C."/>
            <person name="Luna E."/>
            <person name="Martienssen R."/>
            <person name="Minamino N."/>
            <person name="Mizutani M."/>
            <person name="Mizutani M."/>
            <person name="Mochizuki N."/>
            <person name="Monte I."/>
            <person name="Mosher R."/>
            <person name="Nagasaki H."/>
            <person name="Nakagami H."/>
            <person name="Naramoto S."/>
            <person name="Nishitani K."/>
            <person name="Ohtani M."/>
            <person name="Okamoto T."/>
            <person name="Okumura M."/>
            <person name="Phillips J."/>
            <person name="Pollak B."/>
            <person name="Reinders A."/>
            <person name="Roevekamp M."/>
            <person name="Sano R."/>
            <person name="Sawa S."/>
            <person name="Schmid M."/>
            <person name="Shirakawa M."/>
            <person name="Solano R."/>
            <person name="Spunde A."/>
            <person name="Suetsugu N."/>
            <person name="Sugano S."/>
            <person name="Sugiyama A."/>
            <person name="Sun R."/>
            <person name="Suzuki Y."/>
            <person name="Takenaka M."/>
            <person name="Takezawa D."/>
            <person name="Tomogane H."/>
            <person name="Tsuzuki M."/>
            <person name="Ueda T."/>
            <person name="Umeda M."/>
            <person name="Ward J."/>
            <person name="Watanabe Y."/>
            <person name="Yazaki K."/>
            <person name="Yokoyama R."/>
            <person name="Yoshitake Y."/>
            <person name="Yotsui I."/>
            <person name="Zachgo S."/>
            <person name="Schmutz J."/>
        </authorList>
    </citation>
    <scope>NUCLEOTIDE SEQUENCE [LARGE SCALE GENOMIC DNA]</scope>
    <source>
        <strain evidence="3">cv. B-3</strain>
    </source>
</reference>
<dbReference type="Proteomes" id="UP000264353">
    <property type="component" value="Chromosome A6"/>
</dbReference>
<protein>
    <submittedName>
        <fullName evidence="2">Uncharacterized protein</fullName>
    </submittedName>
</protein>
<proteinExistence type="predicted"/>